<feature type="region of interest" description="Disordered" evidence="1">
    <location>
        <begin position="95"/>
        <end position="184"/>
    </location>
</feature>
<sequence>MAMFKSILPSRKLPDSDFLIVTPQADSHKENYPAPAVNTTKTKSKKSKDKDAPAPMDVVQTEQAFDQLLNDLQVPETLRPKLARMESGVKAAMLKSSQTISKGSGSPPLQPPPTIPSLRKAQSAQSMVSMSSPLLPEHDQPTSPKGTGRGKSVDVPRTPKGEQPKSLRDKSKKDKGKETALSPQRYSSVLQATSTLELDVEVVKKLRLMLRNEPASWTEDFVWKGGYSALLLRLQEVVTVEWREEQHDDQILHELLRCVKALATSAVGCVALRSCCPTPFQSLVSLLYSDKRPGEVGSRQLIVELLLLLFELYPPSSLPGGASPALSGGPRSHGRSLSVPWEVAPGPSSLVTLPAPHATTFSLVRSLLLTPAPPPSDDPRVPVSPHAFIEELHVPRIYKTYLQELNDVCRDYFWVFCHPNNTIWSLEETDEDKVEKPRAPGGMTGGVEFEAMSYMTMHFKFINAIATSAEQVNVPRDHELSAYRLHTDLFLSGLDRILLVARKASTAYYPTLHLEIARYVAAAARAGYELPYSVSRMLGPPPQAMCKAVGRSVRSRDSTAPRRPHSHGRSHSVASTPQLPPPRKVTPMFGS</sequence>
<dbReference type="Proteomes" id="UP000703269">
    <property type="component" value="Unassembled WGS sequence"/>
</dbReference>
<protein>
    <recommendedName>
        <fullName evidence="2">Formin GTPase-binding domain-containing protein</fullName>
    </recommendedName>
</protein>
<dbReference type="InterPro" id="IPR010473">
    <property type="entry name" value="GTPase-bd"/>
</dbReference>
<comment type="caution">
    <text evidence="3">The sequence shown here is derived from an EMBL/GenBank/DDBJ whole genome shotgun (WGS) entry which is preliminary data.</text>
</comment>
<dbReference type="SMART" id="SM01140">
    <property type="entry name" value="Drf_GBD"/>
    <property type="match status" value="1"/>
</dbReference>
<feature type="domain" description="Formin GTPase-binding" evidence="2">
    <location>
        <begin position="52"/>
        <end position="311"/>
    </location>
</feature>
<evidence type="ECO:0000313" key="4">
    <source>
        <dbReference type="Proteomes" id="UP000703269"/>
    </source>
</evidence>
<name>A0A9P3GMK9_9APHY</name>
<feature type="region of interest" description="Disordered" evidence="1">
    <location>
        <begin position="548"/>
        <end position="591"/>
    </location>
</feature>
<dbReference type="InterPro" id="IPR016024">
    <property type="entry name" value="ARM-type_fold"/>
</dbReference>
<organism evidence="3 4">
    <name type="scientific">Phanerochaete sordida</name>
    <dbReference type="NCBI Taxonomy" id="48140"/>
    <lineage>
        <taxon>Eukaryota</taxon>
        <taxon>Fungi</taxon>
        <taxon>Dikarya</taxon>
        <taxon>Basidiomycota</taxon>
        <taxon>Agaricomycotina</taxon>
        <taxon>Agaricomycetes</taxon>
        <taxon>Polyporales</taxon>
        <taxon>Phanerochaetaceae</taxon>
        <taxon>Phanerochaete</taxon>
    </lineage>
</organism>
<feature type="region of interest" description="Disordered" evidence="1">
    <location>
        <begin position="24"/>
        <end position="55"/>
    </location>
</feature>
<evidence type="ECO:0000259" key="2">
    <source>
        <dbReference type="SMART" id="SM01140"/>
    </source>
</evidence>
<gene>
    <name evidence="3" type="ORF">PsYK624_123930</name>
</gene>
<accession>A0A9P3GMK9</accession>
<dbReference type="GO" id="GO:0003779">
    <property type="term" value="F:actin binding"/>
    <property type="evidence" value="ECO:0007669"/>
    <property type="project" value="InterPro"/>
</dbReference>
<evidence type="ECO:0000313" key="3">
    <source>
        <dbReference type="EMBL" id="GJE96199.1"/>
    </source>
</evidence>
<dbReference type="AlphaFoldDB" id="A0A9P3GMK9"/>
<evidence type="ECO:0000256" key="1">
    <source>
        <dbReference type="SAM" id="MobiDB-lite"/>
    </source>
</evidence>
<feature type="compositionally biased region" description="Basic and acidic residues" evidence="1">
    <location>
        <begin position="151"/>
        <end position="178"/>
    </location>
</feature>
<reference evidence="3 4" key="1">
    <citation type="submission" date="2021-08" db="EMBL/GenBank/DDBJ databases">
        <title>Draft Genome Sequence of Phanerochaete sordida strain YK-624.</title>
        <authorList>
            <person name="Mori T."/>
            <person name="Dohra H."/>
            <person name="Suzuki T."/>
            <person name="Kawagishi H."/>
            <person name="Hirai H."/>
        </authorList>
    </citation>
    <scope>NUCLEOTIDE SEQUENCE [LARGE SCALE GENOMIC DNA]</scope>
    <source>
        <strain evidence="3 4">YK-624</strain>
    </source>
</reference>
<feature type="compositionally biased region" description="Low complexity" evidence="1">
    <location>
        <begin position="121"/>
        <end position="132"/>
    </location>
</feature>
<dbReference type="OrthoDB" id="2155261at2759"/>
<dbReference type="SUPFAM" id="SSF48371">
    <property type="entry name" value="ARM repeat"/>
    <property type="match status" value="1"/>
</dbReference>
<dbReference type="Pfam" id="PF06371">
    <property type="entry name" value="Drf_GBD"/>
    <property type="match status" value="1"/>
</dbReference>
<dbReference type="GO" id="GO:0031267">
    <property type="term" value="F:small GTPase binding"/>
    <property type="evidence" value="ECO:0007669"/>
    <property type="project" value="InterPro"/>
</dbReference>
<proteinExistence type="predicted"/>
<dbReference type="EMBL" id="BPQB01000057">
    <property type="protein sequence ID" value="GJE96199.1"/>
    <property type="molecule type" value="Genomic_DNA"/>
</dbReference>
<dbReference type="InterPro" id="IPR011989">
    <property type="entry name" value="ARM-like"/>
</dbReference>
<dbReference type="Gene3D" id="1.25.10.10">
    <property type="entry name" value="Leucine-rich Repeat Variant"/>
    <property type="match status" value="1"/>
</dbReference>
<keyword evidence="4" id="KW-1185">Reference proteome</keyword>
<dbReference type="GO" id="GO:0030036">
    <property type="term" value="P:actin cytoskeleton organization"/>
    <property type="evidence" value="ECO:0007669"/>
    <property type="project" value="InterPro"/>
</dbReference>